<dbReference type="OrthoDB" id="5984008at2759"/>
<name>A0A0C3NU43_PHLG1</name>
<dbReference type="Proteomes" id="UP000053257">
    <property type="component" value="Unassembled WGS sequence"/>
</dbReference>
<protein>
    <recommendedName>
        <fullName evidence="1">SET domain-containing protein</fullName>
    </recommendedName>
</protein>
<feature type="domain" description="SET" evidence="1">
    <location>
        <begin position="32"/>
        <end position="77"/>
    </location>
</feature>
<accession>A0A0C3NU43</accession>
<dbReference type="InterPro" id="IPR046341">
    <property type="entry name" value="SET_dom_sf"/>
</dbReference>
<reference evidence="2 3" key="1">
    <citation type="journal article" date="2014" name="PLoS Genet.">
        <title>Analysis of the Phlebiopsis gigantea genome, transcriptome and secretome provides insight into its pioneer colonization strategies of wood.</title>
        <authorList>
            <person name="Hori C."/>
            <person name="Ishida T."/>
            <person name="Igarashi K."/>
            <person name="Samejima M."/>
            <person name="Suzuki H."/>
            <person name="Master E."/>
            <person name="Ferreira P."/>
            <person name="Ruiz-Duenas F.J."/>
            <person name="Held B."/>
            <person name="Canessa P."/>
            <person name="Larrondo L.F."/>
            <person name="Schmoll M."/>
            <person name="Druzhinina I.S."/>
            <person name="Kubicek C.P."/>
            <person name="Gaskell J.A."/>
            <person name="Kersten P."/>
            <person name="St John F."/>
            <person name="Glasner J."/>
            <person name="Sabat G."/>
            <person name="Splinter BonDurant S."/>
            <person name="Syed K."/>
            <person name="Yadav J."/>
            <person name="Mgbeahuruike A.C."/>
            <person name="Kovalchuk A."/>
            <person name="Asiegbu F.O."/>
            <person name="Lackner G."/>
            <person name="Hoffmeister D."/>
            <person name="Rencoret J."/>
            <person name="Gutierrez A."/>
            <person name="Sun H."/>
            <person name="Lindquist E."/>
            <person name="Barry K."/>
            <person name="Riley R."/>
            <person name="Grigoriev I.V."/>
            <person name="Henrissat B."/>
            <person name="Kues U."/>
            <person name="Berka R.M."/>
            <person name="Martinez A.T."/>
            <person name="Covert S.F."/>
            <person name="Blanchette R.A."/>
            <person name="Cullen D."/>
        </authorList>
    </citation>
    <scope>NUCLEOTIDE SEQUENCE [LARGE SCALE GENOMIC DNA]</scope>
    <source>
        <strain evidence="2 3">11061_1 CR5-6</strain>
    </source>
</reference>
<dbReference type="PANTHER" id="PTHR12350">
    <property type="entry name" value="HISTONE-LYSINE N-METHYLTRANSFERASE-RELATED"/>
    <property type="match status" value="1"/>
</dbReference>
<dbReference type="HOGENOM" id="CLU_073382_2_0_1"/>
<dbReference type="SUPFAM" id="SSF82199">
    <property type="entry name" value="SET domain"/>
    <property type="match status" value="1"/>
</dbReference>
<dbReference type="STRING" id="745531.A0A0C3NU43"/>
<sequence length="146" mass="16471">WEAGEVLARVGGVLSAKHYLTVQCGETDHLLMDSELVYVNHSCEPNVAFDLSSEDPAEWHVRALKRIEADKDVTFFYPSTEWEMDQAFECRCGTPSCLKVIRGAKHLSLGELELRGYVSPWIRQLIRTEHTGRLGRAEGEEGHEGN</sequence>
<dbReference type="InterPro" id="IPR001214">
    <property type="entry name" value="SET_dom"/>
</dbReference>
<evidence type="ECO:0000259" key="1">
    <source>
        <dbReference type="Pfam" id="PF00856"/>
    </source>
</evidence>
<dbReference type="EMBL" id="KN840474">
    <property type="protein sequence ID" value="KIP08799.1"/>
    <property type="molecule type" value="Genomic_DNA"/>
</dbReference>
<proteinExistence type="predicted"/>
<keyword evidence="3" id="KW-1185">Reference proteome</keyword>
<gene>
    <name evidence="2" type="ORF">PHLGIDRAFT_68706</name>
</gene>
<organism evidence="2 3">
    <name type="scientific">Phlebiopsis gigantea (strain 11061_1 CR5-6)</name>
    <name type="common">White-rot fungus</name>
    <name type="synonym">Peniophora gigantea</name>
    <dbReference type="NCBI Taxonomy" id="745531"/>
    <lineage>
        <taxon>Eukaryota</taxon>
        <taxon>Fungi</taxon>
        <taxon>Dikarya</taxon>
        <taxon>Basidiomycota</taxon>
        <taxon>Agaricomycotina</taxon>
        <taxon>Agaricomycetes</taxon>
        <taxon>Polyporales</taxon>
        <taxon>Phanerochaetaceae</taxon>
        <taxon>Phlebiopsis</taxon>
    </lineage>
</organism>
<evidence type="ECO:0000313" key="2">
    <source>
        <dbReference type="EMBL" id="KIP08799.1"/>
    </source>
</evidence>
<dbReference type="Pfam" id="PF00856">
    <property type="entry name" value="SET"/>
    <property type="match status" value="1"/>
</dbReference>
<feature type="non-terminal residue" evidence="2">
    <location>
        <position position="1"/>
    </location>
</feature>
<dbReference type="Gene3D" id="2.170.270.10">
    <property type="entry name" value="SET domain"/>
    <property type="match status" value="1"/>
</dbReference>
<dbReference type="InterPro" id="IPR053201">
    <property type="entry name" value="Flavunoidine_N-MTase"/>
</dbReference>
<evidence type="ECO:0000313" key="3">
    <source>
        <dbReference type="Proteomes" id="UP000053257"/>
    </source>
</evidence>
<dbReference type="PANTHER" id="PTHR12350:SF19">
    <property type="entry name" value="SET DOMAIN-CONTAINING PROTEIN"/>
    <property type="match status" value="1"/>
</dbReference>
<dbReference type="AlphaFoldDB" id="A0A0C3NU43"/>